<protein>
    <recommendedName>
        <fullName evidence="3">Glutathionylspermidine synthase pre-ATP-grasp-like domain-containing protein</fullName>
    </recommendedName>
</protein>
<name>A0A9D2S3H3_9FIRM</name>
<evidence type="ECO:0008006" key="3">
    <source>
        <dbReference type="Google" id="ProtNLM"/>
    </source>
</evidence>
<dbReference type="AlphaFoldDB" id="A0A9D2S3H3"/>
<accession>A0A9D2S3H3</accession>
<organism evidence="1 2">
    <name type="scientific">Candidatus Gemmiger avicola</name>
    <dbReference type="NCBI Taxonomy" id="2838605"/>
    <lineage>
        <taxon>Bacteria</taxon>
        <taxon>Bacillati</taxon>
        <taxon>Bacillota</taxon>
        <taxon>Clostridia</taxon>
        <taxon>Eubacteriales</taxon>
        <taxon>Gemmiger</taxon>
    </lineage>
</organism>
<reference evidence="1" key="1">
    <citation type="journal article" date="2021" name="PeerJ">
        <title>Extensive microbial diversity within the chicken gut microbiome revealed by metagenomics and culture.</title>
        <authorList>
            <person name="Gilroy R."/>
            <person name="Ravi A."/>
            <person name="Getino M."/>
            <person name="Pursley I."/>
            <person name="Horton D.L."/>
            <person name="Alikhan N.F."/>
            <person name="Baker D."/>
            <person name="Gharbi K."/>
            <person name="Hall N."/>
            <person name="Watson M."/>
            <person name="Adriaenssens E.M."/>
            <person name="Foster-Nyarko E."/>
            <person name="Jarju S."/>
            <person name="Secka A."/>
            <person name="Antonio M."/>
            <person name="Oren A."/>
            <person name="Chaudhuri R.R."/>
            <person name="La Ragione R."/>
            <person name="Hildebrand F."/>
            <person name="Pallen M.J."/>
        </authorList>
    </citation>
    <scope>NUCLEOTIDE SEQUENCE</scope>
    <source>
        <strain evidence="1">ChiBcec8-13705</strain>
    </source>
</reference>
<evidence type="ECO:0000313" key="2">
    <source>
        <dbReference type="Proteomes" id="UP000886803"/>
    </source>
</evidence>
<dbReference type="SUPFAM" id="SSF56059">
    <property type="entry name" value="Glutathione synthetase ATP-binding domain-like"/>
    <property type="match status" value="1"/>
</dbReference>
<reference evidence="1" key="2">
    <citation type="submission" date="2021-04" db="EMBL/GenBank/DDBJ databases">
        <authorList>
            <person name="Gilroy R."/>
        </authorList>
    </citation>
    <scope>NUCLEOTIDE SEQUENCE</scope>
    <source>
        <strain evidence="1">ChiBcec8-13705</strain>
    </source>
</reference>
<proteinExistence type="predicted"/>
<evidence type="ECO:0000313" key="1">
    <source>
        <dbReference type="EMBL" id="HJB41989.1"/>
    </source>
</evidence>
<gene>
    <name evidence="1" type="ORF">H9945_05755</name>
</gene>
<dbReference type="EMBL" id="DWYG01000092">
    <property type="protein sequence ID" value="HJB41989.1"/>
    <property type="molecule type" value="Genomic_DNA"/>
</dbReference>
<dbReference type="Proteomes" id="UP000886803">
    <property type="component" value="Unassembled WGS sequence"/>
</dbReference>
<comment type="caution">
    <text evidence="1">The sequence shown here is derived from an EMBL/GenBank/DDBJ whole genome shotgun (WGS) entry which is preliminary data.</text>
</comment>
<sequence length="442" mass="49404">MKTTMPALAAEYRALAEADPAALRRNFDAIVAYMKGSTAIHHGEYVRTCFSPKLLPAADFDRLAADMQILYRIFEKVIDAYFADAGYRALFGFDTRTEDLILHARRSPSLVPMARIDFFYNEATGSYTFCEFNTDGASAMNEDRELHNAQRLSAAYRAFTARHRTRTCELFDSWVATVRRLWQKAGGAGAPCVAIVDYLECGTVNEFEIFRRRFEAAGLDAVVCDVRELRYDGRTLCAPDGRRIDVVYRRAVTSDLLAHYAQSEALRLAARDGNVLLLGDFHTQIIHNKELFRVLQAPQTAAMLTAEENAYLAAHLPGTAPYTPARKAELLADKDAWILKPPDSYGSRGVHAGVEHTEEEWRAVVEALPETGYLMQAFHTPYVTEDYGLDAAGTFGLNRYYNLTGLYIYDGVVQGVYSRVSLTPIISSQYSEKTLATTIVEG</sequence>